<gene>
    <name evidence="6" type="ORF">K493DRAFT_312331</name>
</gene>
<dbReference type="OrthoDB" id="649016at2759"/>
<feature type="region of interest" description="Disordered" evidence="3">
    <location>
        <begin position="97"/>
        <end position="251"/>
    </location>
</feature>
<keyword evidence="2" id="KW-1015">Disulfide bond</keyword>
<keyword evidence="4" id="KW-0732">Signal</keyword>
<feature type="compositionally biased region" description="Gly residues" evidence="3">
    <location>
        <begin position="65"/>
        <end position="78"/>
    </location>
</feature>
<feature type="region of interest" description="Disordered" evidence="3">
    <location>
        <begin position="65"/>
        <end position="85"/>
    </location>
</feature>
<evidence type="ECO:0000256" key="3">
    <source>
        <dbReference type="SAM" id="MobiDB-lite"/>
    </source>
</evidence>
<feature type="disulfide bond" evidence="2">
    <location>
        <begin position="35"/>
        <end position="47"/>
    </location>
</feature>
<feature type="domain" description="Chitin-binding type-1" evidence="5">
    <location>
        <begin position="26"/>
        <end position="64"/>
    </location>
</feature>
<keyword evidence="1 2" id="KW-0147">Chitin-binding</keyword>
<name>A0A1Y1YUK6_9FUNG</name>
<dbReference type="InterPro" id="IPR001002">
    <property type="entry name" value="Chitin-bd_1"/>
</dbReference>
<evidence type="ECO:0000256" key="1">
    <source>
        <dbReference type="ARBA" id="ARBA00022669"/>
    </source>
</evidence>
<dbReference type="PROSITE" id="PS50941">
    <property type="entry name" value="CHIT_BIND_I_2"/>
    <property type="match status" value="1"/>
</dbReference>
<proteinExistence type="predicted"/>
<dbReference type="GO" id="GO:0008061">
    <property type="term" value="F:chitin binding"/>
    <property type="evidence" value="ECO:0007669"/>
    <property type="project" value="UniProtKB-UniRule"/>
</dbReference>
<dbReference type="Gene3D" id="3.30.60.10">
    <property type="entry name" value="Endochitinase-like"/>
    <property type="match status" value="1"/>
</dbReference>
<feature type="disulfide bond" evidence="2">
    <location>
        <begin position="40"/>
        <end position="54"/>
    </location>
</feature>
<evidence type="ECO:0000256" key="4">
    <source>
        <dbReference type="SAM" id="SignalP"/>
    </source>
</evidence>
<dbReference type="Pfam" id="PF00187">
    <property type="entry name" value="Chitin_bind_1"/>
    <property type="match status" value="1"/>
</dbReference>
<reference evidence="6 7" key="1">
    <citation type="submission" date="2016-07" db="EMBL/GenBank/DDBJ databases">
        <title>Pervasive Adenine N6-methylation of Active Genes in Fungi.</title>
        <authorList>
            <consortium name="DOE Joint Genome Institute"/>
            <person name="Mondo S.J."/>
            <person name="Dannebaum R.O."/>
            <person name="Kuo R.C."/>
            <person name="Labutti K."/>
            <person name="Haridas S."/>
            <person name="Kuo A."/>
            <person name="Salamov A."/>
            <person name="Ahrendt S.R."/>
            <person name="Lipzen A."/>
            <person name="Sullivan W."/>
            <person name="Andreopoulos W.B."/>
            <person name="Clum A."/>
            <person name="Lindquist E."/>
            <person name="Daum C."/>
            <person name="Ramamoorthy G.K."/>
            <person name="Gryganskyi A."/>
            <person name="Culley D."/>
            <person name="Magnuson J.K."/>
            <person name="James T.Y."/>
            <person name="O'Malley M.A."/>
            <person name="Stajich J.E."/>
            <person name="Spatafora J.W."/>
            <person name="Visel A."/>
            <person name="Grigoriev I.V."/>
        </authorList>
    </citation>
    <scope>NUCLEOTIDE SEQUENCE [LARGE SCALE GENOMIC DNA]</scope>
    <source>
        <strain evidence="6 7">CBS 931.73</strain>
    </source>
</reference>
<dbReference type="SMART" id="SM00270">
    <property type="entry name" value="ChtBD1"/>
    <property type="match status" value="1"/>
</dbReference>
<dbReference type="STRING" id="1314790.A0A1Y1YUK6"/>
<evidence type="ECO:0000259" key="5">
    <source>
        <dbReference type="PROSITE" id="PS50941"/>
    </source>
</evidence>
<dbReference type="CDD" id="cd00035">
    <property type="entry name" value="ChtBD1"/>
    <property type="match status" value="1"/>
</dbReference>
<feature type="chain" id="PRO_5012621154" description="Chitin-binding type-1 domain-containing protein" evidence="4">
    <location>
        <begin position="21"/>
        <end position="268"/>
    </location>
</feature>
<comment type="caution">
    <text evidence="6">The sequence shown here is derived from an EMBL/GenBank/DDBJ whole genome shotgun (WGS) entry which is preliminary data.</text>
</comment>
<feature type="compositionally biased region" description="Low complexity" evidence="3">
    <location>
        <begin position="196"/>
        <end position="212"/>
    </location>
</feature>
<feature type="signal peptide" evidence="4">
    <location>
        <begin position="1"/>
        <end position="20"/>
    </location>
</feature>
<evidence type="ECO:0000313" key="7">
    <source>
        <dbReference type="Proteomes" id="UP000193498"/>
    </source>
</evidence>
<dbReference type="InParanoid" id="A0A1Y1YUK6"/>
<feature type="compositionally biased region" description="Low complexity" evidence="3">
    <location>
        <begin position="126"/>
        <end position="139"/>
    </location>
</feature>
<sequence length="268" mass="26948">MHLLKVLAITSLFLVGPSLSQNTSQDGSCGNGVQCPEGQCCSKWGYCGTTADYCNGGEDGNSGQGHDNGNGNGAGGDGSGEDTNGVTTTTVVVETATPSPEANQPPAHSDGTGASHTDTSEPTSTVNPGGVVPPLVPGGEHPPGTDHPVTADPGATEHPSDHNPDATAQPSDHNPEATAQPSDHNPEATSQATDHNPPATAEPTAQPTNPNPSGDNANAGQPGNQQTPEDRSQPQATPASSNEHNSGNLNSFSTATIAGLLLIVPFFF</sequence>
<dbReference type="EMBL" id="MCFE01000066">
    <property type="protein sequence ID" value="ORY01718.1"/>
    <property type="molecule type" value="Genomic_DNA"/>
</dbReference>
<dbReference type="SUPFAM" id="SSF57016">
    <property type="entry name" value="Plant lectins/antimicrobial peptides"/>
    <property type="match status" value="1"/>
</dbReference>
<evidence type="ECO:0000256" key="2">
    <source>
        <dbReference type="PROSITE-ProRule" id="PRU00261"/>
    </source>
</evidence>
<organism evidence="6 7">
    <name type="scientific">Basidiobolus meristosporus CBS 931.73</name>
    <dbReference type="NCBI Taxonomy" id="1314790"/>
    <lineage>
        <taxon>Eukaryota</taxon>
        <taxon>Fungi</taxon>
        <taxon>Fungi incertae sedis</taxon>
        <taxon>Zoopagomycota</taxon>
        <taxon>Entomophthoromycotina</taxon>
        <taxon>Basidiobolomycetes</taxon>
        <taxon>Basidiobolales</taxon>
        <taxon>Basidiobolaceae</taxon>
        <taxon>Basidiobolus</taxon>
    </lineage>
</organism>
<feature type="compositionally biased region" description="Polar residues" evidence="3">
    <location>
        <begin position="112"/>
        <end position="125"/>
    </location>
</feature>
<keyword evidence="7" id="KW-1185">Reference proteome</keyword>
<evidence type="ECO:0000313" key="6">
    <source>
        <dbReference type="EMBL" id="ORY01718.1"/>
    </source>
</evidence>
<dbReference type="InterPro" id="IPR036861">
    <property type="entry name" value="Endochitinase-like_sf"/>
</dbReference>
<feature type="compositionally biased region" description="Polar residues" evidence="3">
    <location>
        <begin position="166"/>
        <end position="194"/>
    </location>
</feature>
<dbReference type="PROSITE" id="PS00026">
    <property type="entry name" value="CHIT_BIND_I_1"/>
    <property type="match status" value="1"/>
</dbReference>
<accession>A0A1Y1YUK6</accession>
<dbReference type="InterPro" id="IPR018371">
    <property type="entry name" value="Chitin-binding_1_CS"/>
</dbReference>
<dbReference type="AlphaFoldDB" id="A0A1Y1YUK6"/>
<dbReference type="Proteomes" id="UP000193498">
    <property type="component" value="Unassembled WGS sequence"/>
</dbReference>
<protein>
    <recommendedName>
        <fullName evidence="5">Chitin-binding type-1 domain-containing protein</fullName>
    </recommendedName>
</protein>
<feature type="compositionally biased region" description="Polar residues" evidence="3">
    <location>
        <begin position="213"/>
        <end position="251"/>
    </location>
</feature>
<comment type="caution">
    <text evidence="2">Lacks conserved residue(s) required for the propagation of feature annotation.</text>
</comment>